<dbReference type="STRING" id="1489064.WH96_13150"/>
<dbReference type="EMBL" id="LAQL01000008">
    <property type="protein sequence ID" value="KLN60133.1"/>
    <property type="molecule type" value="Genomic_DNA"/>
</dbReference>
<dbReference type="AlphaFoldDB" id="A0A0H2MCQ5"/>
<gene>
    <name evidence="1" type="ORF">WH96_13150</name>
</gene>
<protein>
    <recommendedName>
        <fullName evidence="3">Tryptophan synthase subunit beta like protein</fullName>
    </recommendedName>
</protein>
<dbReference type="OrthoDB" id="8527830at2"/>
<keyword evidence="2" id="KW-1185">Reference proteome</keyword>
<evidence type="ECO:0008006" key="3">
    <source>
        <dbReference type="Google" id="ProtNLM"/>
    </source>
</evidence>
<comment type="caution">
    <text evidence="1">The sequence shown here is derived from an EMBL/GenBank/DDBJ whole genome shotgun (WGS) entry which is preliminary data.</text>
</comment>
<reference evidence="1 2" key="1">
    <citation type="submission" date="2015-03" db="EMBL/GenBank/DDBJ databases">
        <title>Genome Sequence of Kiloniella spongiae MEBiC09566, isolated from a marine sponge.</title>
        <authorList>
            <person name="Shao Z."/>
            <person name="Wang L."/>
            <person name="Li X."/>
        </authorList>
    </citation>
    <scope>NUCLEOTIDE SEQUENCE [LARGE SCALE GENOMIC DNA]</scope>
    <source>
        <strain evidence="1 2">MEBiC09566</strain>
    </source>
</reference>
<evidence type="ECO:0000313" key="2">
    <source>
        <dbReference type="Proteomes" id="UP000035444"/>
    </source>
</evidence>
<proteinExistence type="predicted"/>
<name>A0A0H2MCQ5_9PROT</name>
<sequence>MPYVSRSDDGKIIGIHQEKTDTANEFLEADDPELVSFLIQMGQQPDGKQGEIHQELAASDLEMIRVLEDLITTLIDKRVLMMTDLPKAAQRKLSKRYALRSKLTDLGGIVGQNEEIMLP</sequence>
<dbReference type="RefSeq" id="WP_047764861.1">
    <property type="nucleotide sequence ID" value="NZ_LAQL01000008.1"/>
</dbReference>
<dbReference type="Proteomes" id="UP000035444">
    <property type="component" value="Unassembled WGS sequence"/>
</dbReference>
<evidence type="ECO:0000313" key="1">
    <source>
        <dbReference type="EMBL" id="KLN60133.1"/>
    </source>
</evidence>
<accession>A0A0H2MCQ5</accession>
<organism evidence="1 2">
    <name type="scientific">Kiloniella spongiae</name>
    <dbReference type="NCBI Taxonomy" id="1489064"/>
    <lineage>
        <taxon>Bacteria</taxon>
        <taxon>Pseudomonadati</taxon>
        <taxon>Pseudomonadota</taxon>
        <taxon>Alphaproteobacteria</taxon>
        <taxon>Rhodospirillales</taxon>
        <taxon>Kiloniellaceae</taxon>
        <taxon>Kiloniella</taxon>
    </lineage>
</organism>